<dbReference type="Proteomes" id="UP000444721">
    <property type="component" value="Unassembled WGS sequence"/>
</dbReference>
<sequence>MSACRFWSVAVALLALLAVCEALTLPITTKAYFGGSFSTIQGKTVNNIGYYDLKTKLFDSLEGGANGRVDCIHVDIFGFVYIGGAFSSVGGGNSSISLTAPIAFHGLNFSATSVKNVETDSKWQSVVNNGAYMNNGANVVTIATDYKVASINSMLGSNLRDVYVGGSFTLYQNGENSISNLARWSYTQKKWVPLGTESVTQVTKIVKSDYALFDSNKVYVAAHFSSGAYFGVYDVSTNTWTFPTNGPTSTVYDIYYNVNALSTDDVFVVASTFGTSGCVGICNYNHKTGAWSAVASLPDRVGTRYFYSVAYVKGFSTTMGTIVLGGSNLDDKVNVYKSSGKGAFAALGANSWPVTNSEVKAVGTCGIENTFAAITKCTAGSVFAATGNNLVFYDASTNQWSLVFNTSNSLDTINAVKVYLDASASTAFTSITLVLILVIVALLL</sequence>
<gene>
    <name evidence="3" type="ORF">FDP41_007745</name>
</gene>
<keyword evidence="1" id="KW-0812">Transmembrane</keyword>
<reference evidence="3 4" key="1">
    <citation type="journal article" date="2019" name="Sci. Rep.">
        <title>Nanopore sequencing improves the draft genome of the human pathogenic amoeba Naegleria fowleri.</title>
        <authorList>
            <person name="Liechti N."/>
            <person name="Schurch N."/>
            <person name="Bruggmann R."/>
            <person name="Wittwer M."/>
        </authorList>
    </citation>
    <scope>NUCLEOTIDE SEQUENCE [LARGE SCALE GENOMIC DNA]</scope>
    <source>
        <strain evidence="3 4">ATCC 30894</strain>
    </source>
</reference>
<keyword evidence="4" id="KW-1185">Reference proteome</keyword>
<accession>A0A6A5CE34</accession>
<evidence type="ECO:0000256" key="2">
    <source>
        <dbReference type="SAM" id="SignalP"/>
    </source>
</evidence>
<dbReference type="GeneID" id="68114963"/>
<keyword evidence="1" id="KW-0472">Membrane</keyword>
<feature type="chain" id="PRO_5025427921" evidence="2">
    <location>
        <begin position="23"/>
        <end position="444"/>
    </location>
</feature>
<feature type="signal peptide" evidence="2">
    <location>
        <begin position="1"/>
        <end position="22"/>
    </location>
</feature>
<dbReference type="AlphaFoldDB" id="A0A6A5CE34"/>
<evidence type="ECO:0000313" key="3">
    <source>
        <dbReference type="EMBL" id="KAF0983830.1"/>
    </source>
</evidence>
<dbReference type="EMBL" id="VFQX01000004">
    <property type="protein sequence ID" value="KAF0983830.1"/>
    <property type="molecule type" value="Genomic_DNA"/>
</dbReference>
<dbReference type="VEuPathDB" id="AmoebaDB:NfTy_006140"/>
<comment type="caution">
    <text evidence="3">The sequence shown here is derived from an EMBL/GenBank/DDBJ whole genome shotgun (WGS) entry which is preliminary data.</text>
</comment>
<dbReference type="VEuPathDB" id="AmoebaDB:NF0017100"/>
<dbReference type="SUPFAM" id="SSF50965">
    <property type="entry name" value="Galactose oxidase, central domain"/>
    <property type="match status" value="1"/>
</dbReference>
<evidence type="ECO:0000313" key="4">
    <source>
        <dbReference type="Proteomes" id="UP000444721"/>
    </source>
</evidence>
<organism evidence="3 4">
    <name type="scientific">Naegleria fowleri</name>
    <name type="common">Brain eating amoeba</name>
    <dbReference type="NCBI Taxonomy" id="5763"/>
    <lineage>
        <taxon>Eukaryota</taxon>
        <taxon>Discoba</taxon>
        <taxon>Heterolobosea</taxon>
        <taxon>Tetramitia</taxon>
        <taxon>Eutetramitia</taxon>
        <taxon>Vahlkampfiidae</taxon>
        <taxon>Naegleria</taxon>
    </lineage>
</organism>
<dbReference type="InterPro" id="IPR011043">
    <property type="entry name" value="Gal_Oxase/kelch_b-propeller"/>
</dbReference>
<keyword evidence="1" id="KW-1133">Transmembrane helix</keyword>
<proteinExistence type="predicted"/>
<dbReference type="VEuPathDB" id="AmoebaDB:FDP41_007745"/>
<dbReference type="RefSeq" id="XP_044568543.1">
    <property type="nucleotide sequence ID" value="XM_044711523.1"/>
</dbReference>
<keyword evidence="2" id="KW-0732">Signal</keyword>
<protein>
    <submittedName>
        <fullName evidence="3">Uncharacterized protein</fullName>
    </submittedName>
</protein>
<evidence type="ECO:0000256" key="1">
    <source>
        <dbReference type="SAM" id="Phobius"/>
    </source>
</evidence>
<dbReference type="OrthoDB" id="2503993at2759"/>
<name>A0A6A5CE34_NAEFO</name>
<feature type="transmembrane region" description="Helical" evidence="1">
    <location>
        <begin position="422"/>
        <end position="443"/>
    </location>
</feature>